<organism evidence="2 3">
    <name type="scientific">Pseudomonas lutea</name>
    <dbReference type="NCBI Taxonomy" id="243924"/>
    <lineage>
        <taxon>Bacteria</taxon>
        <taxon>Pseudomonadati</taxon>
        <taxon>Pseudomonadota</taxon>
        <taxon>Gammaproteobacteria</taxon>
        <taxon>Pseudomonadales</taxon>
        <taxon>Pseudomonadaceae</taxon>
        <taxon>Pseudomonas</taxon>
    </lineage>
</organism>
<dbReference type="Proteomes" id="UP000029719">
    <property type="component" value="Unassembled WGS sequence"/>
</dbReference>
<dbReference type="OrthoDB" id="1042522at2"/>
<evidence type="ECO:0000313" key="3">
    <source>
        <dbReference type="Proteomes" id="UP000029719"/>
    </source>
</evidence>
<evidence type="ECO:0000313" key="2">
    <source>
        <dbReference type="EMBL" id="KGF64065.1"/>
    </source>
</evidence>
<comment type="caution">
    <text evidence="2">The sequence shown here is derived from an EMBL/GenBank/DDBJ whole genome shotgun (WGS) entry which is preliminary data.</text>
</comment>
<dbReference type="RefSeq" id="WP_037016332.1">
    <property type="nucleotide sequence ID" value="NZ_JRMB01000002.1"/>
</dbReference>
<protein>
    <submittedName>
        <fullName evidence="2">Antirepressor protein</fullName>
    </submittedName>
</protein>
<gene>
    <name evidence="2" type="ORF">LT42_19505</name>
</gene>
<accession>A0A9X0JIS7</accession>
<proteinExistence type="predicted"/>
<evidence type="ECO:0000259" key="1">
    <source>
        <dbReference type="Pfam" id="PF10547"/>
    </source>
</evidence>
<dbReference type="Pfam" id="PF10547">
    <property type="entry name" value="P22_AR_N"/>
    <property type="match status" value="1"/>
</dbReference>
<dbReference type="InterPro" id="IPR018875">
    <property type="entry name" value="Antirepressor_Ant_N"/>
</dbReference>
<feature type="domain" description="Antirepressor protein ant N-terminal" evidence="1">
    <location>
        <begin position="8"/>
        <end position="117"/>
    </location>
</feature>
<dbReference type="EMBL" id="JRMB01000002">
    <property type="protein sequence ID" value="KGF64065.1"/>
    <property type="molecule type" value="Genomic_DNA"/>
</dbReference>
<reference evidence="2 3" key="1">
    <citation type="submission" date="2014-09" db="EMBL/GenBank/DDBJ databases">
        <title>Genome sequence of Pseudomonas lutea strain DSM 17257T.</title>
        <authorList>
            <person name="Kwak Y."/>
            <person name="Shin J.-H."/>
        </authorList>
    </citation>
    <scope>NUCLEOTIDE SEQUENCE [LARGE SCALE GENOMIC DNA]</scope>
    <source>
        <strain evidence="2 3">DSM 17257</strain>
    </source>
</reference>
<dbReference type="PRINTS" id="PR01994">
    <property type="entry name" value="ANTIREPRESSR"/>
</dbReference>
<name>A0A9X0JIS7_9PSED</name>
<sequence length="277" mass="30712">MNTQLMPVPFYGDTVVLIRKDGEPYVAMKPVVANMGLDWKSQHAKLGEKFGSVMAEITTTGVDGKQYGMTCLPLRKLAAWLYSISPNKVAPELRDKIVQYQEECDEVLWNYWSKGVATRPGAVTIAQQISMSKHRLALMKELMRSRNKVMREALGIEITRLSTSMGLAVPDLEGLGHVEPPQADVVAEFWAALLQLDAKGVAYNHSKRLNLMAVNMPHLAELFAQHGIPLVLGSGVTTALKNSVNPRFIDLKAVDSVIRKVTVKCWLFAQPDLIKAE</sequence>
<dbReference type="AlphaFoldDB" id="A0A9X0JIS7"/>